<dbReference type="Proteomes" id="UP001501470">
    <property type="component" value="Unassembled WGS sequence"/>
</dbReference>
<dbReference type="PANTHER" id="PTHR43289:SF6">
    <property type="entry name" value="SERINE_THREONINE-PROTEIN KINASE NEKL-3"/>
    <property type="match status" value="1"/>
</dbReference>
<keyword evidence="4 7" id="KW-0547">Nucleotide-binding</keyword>
<dbReference type="SUPFAM" id="SSF56112">
    <property type="entry name" value="Protein kinase-like (PK-like)"/>
    <property type="match status" value="1"/>
</dbReference>
<dbReference type="CDD" id="cd14014">
    <property type="entry name" value="STKc_PknB_like"/>
    <property type="match status" value="1"/>
</dbReference>
<dbReference type="InterPro" id="IPR000719">
    <property type="entry name" value="Prot_kinase_dom"/>
</dbReference>
<feature type="region of interest" description="Disordered" evidence="8">
    <location>
        <begin position="423"/>
        <end position="447"/>
    </location>
</feature>
<organism evidence="11 12">
    <name type="scientific">Dactylosporangium maewongense</name>
    <dbReference type="NCBI Taxonomy" id="634393"/>
    <lineage>
        <taxon>Bacteria</taxon>
        <taxon>Bacillati</taxon>
        <taxon>Actinomycetota</taxon>
        <taxon>Actinomycetes</taxon>
        <taxon>Micromonosporales</taxon>
        <taxon>Micromonosporaceae</taxon>
        <taxon>Dactylosporangium</taxon>
    </lineage>
</organism>
<evidence type="ECO:0000256" key="3">
    <source>
        <dbReference type="ARBA" id="ARBA00022679"/>
    </source>
</evidence>
<proteinExistence type="predicted"/>
<dbReference type="Pfam" id="PF00069">
    <property type="entry name" value="Pkinase"/>
    <property type="match status" value="1"/>
</dbReference>
<keyword evidence="6 7" id="KW-0067">ATP-binding</keyword>
<dbReference type="PROSITE" id="PS00108">
    <property type="entry name" value="PROTEIN_KINASE_ST"/>
    <property type="match status" value="1"/>
</dbReference>
<evidence type="ECO:0000256" key="8">
    <source>
        <dbReference type="SAM" id="MobiDB-lite"/>
    </source>
</evidence>
<evidence type="ECO:0000256" key="1">
    <source>
        <dbReference type="ARBA" id="ARBA00012513"/>
    </source>
</evidence>
<comment type="caution">
    <text evidence="11">The sequence shown here is derived from an EMBL/GenBank/DDBJ whole genome shotgun (WGS) entry which is preliminary data.</text>
</comment>
<evidence type="ECO:0000256" key="6">
    <source>
        <dbReference type="ARBA" id="ARBA00022840"/>
    </source>
</evidence>
<evidence type="ECO:0000259" key="10">
    <source>
        <dbReference type="PROSITE" id="PS50011"/>
    </source>
</evidence>
<name>A0ABN2C9Q1_9ACTN</name>
<feature type="domain" description="Protein kinase" evidence="10">
    <location>
        <begin position="56"/>
        <end position="317"/>
    </location>
</feature>
<feature type="transmembrane region" description="Helical" evidence="9">
    <location>
        <begin position="400"/>
        <end position="420"/>
    </location>
</feature>
<dbReference type="EC" id="2.7.11.1" evidence="1"/>
<evidence type="ECO:0000313" key="12">
    <source>
        <dbReference type="Proteomes" id="UP001501470"/>
    </source>
</evidence>
<dbReference type="InterPro" id="IPR017441">
    <property type="entry name" value="Protein_kinase_ATP_BS"/>
</dbReference>
<evidence type="ECO:0000313" key="11">
    <source>
        <dbReference type="EMBL" id="GAA1553968.1"/>
    </source>
</evidence>
<dbReference type="SMART" id="SM00220">
    <property type="entry name" value="S_TKc"/>
    <property type="match status" value="1"/>
</dbReference>
<dbReference type="EMBL" id="BAAAQD010000023">
    <property type="protein sequence ID" value="GAA1553968.1"/>
    <property type="molecule type" value="Genomic_DNA"/>
</dbReference>
<evidence type="ECO:0000256" key="4">
    <source>
        <dbReference type="ARBA" id="ARBA00022741"/>
    </source>
</evidence>
<dbReference type="InterPro" id="IPR008271">
    <property type="entry name" value="Ser/Thr_kinase_AS"/>
</dbReference>
<keyword evidence="2" id="KW-0723">Serine/threonine-protein kinase</keyword>
<accession>A0ABN2C9Q1</accession>
<feature type="region of interest" description="Disordered" evidence="8">
    <location>
        <begin position="313"/>
        <end position="374"/>
    </location>
</feature>
<keyword evidence="5" id="KW-0418">Kinase</keyword>
<feature type="compositionally biased region" description="Low complexity" evidence="8">
    <location>
        <begin position="423"/>
        <end position="441"/>
    </location>
</feature>
<reference evidence="11 12" key="1">
    <citation type="journal article" date="2019" name="Int. J. Syst. Evol. Microbiol.">
        <title>The Global Catalogue of Microorganisms (GCM) 10K type strain sequencing project: providing services to taxonomists for standard genome sequencing and annotation.</title>
        <authorList>
            <consortium name="The Broad Institute Genomics Platform"/>
            <consortium name="The Broad Institute Genome Sequencing Center for Infectious Disease"/>
            <person name="Wu L."/>
            <person name="Ma J."/>
        </authorList>
    </citation>
    <scope>NUCLEOTIDE SEQUENCE [LARGE SCALE GENOMIC DNA]</scope>
    <source>
        <strain evidence="11 12">JCM 15933</strain>
    </source>
</reference>
<keyword evidence="3" id="KW-0808">Transferase</keyword>
<dbReference type="InterPro" id="IPR011009">
    <property type="entry name" value="Kinase-like_dom_sf"/>
</dbReference>
<sequence>MSGSRYGVDTAVLSHRPSAADHTPTVEIMTDDPAAQPTLPPTTPYTPAGSPLGSGYLRDSVIGQGANGRVWRGIRRADSQPVAIKVLREEYAADPEAVARFLRERNALRAVVHPNLVRVLDLVVEGDTLAIVMELVDGLDLRGAAKRGFTTDRAVTVLAQVAAALATVHAAGIVHRDVKPENVLITWRGGEPWARLTDFGIAKVAGGEDLTQQSMVVGTPAYLAPELAMGRPASPAVDVYALGVTAYELLAGHRPFAGDHPMALLRAHLEEEPARPDGLADPVWSVIQACLAKRPADRPEAAALAERFADLQGHTGTLPPDAPPPTPARPAGVAFRDAAPDTGAPPEGEPAPDTGAPPVGEPAPTGPRSRSVVHDDLQPTAGATLPVPDAPAPAPARRRLLAPILGLLTLLVAAAAVGLWTGRPDSTGSPATAGTSSAAGPKSQLYPVPVTATSPQAGVVRLDFRDASTIPGFVSYVIFRDREKIGDAPKDQPSPYLVRGLDPRTEYCYQIWALVMTDVPPPPGPPAPCLAATGGK</sequence>
<evidence type="ECO:0000256" key="9">
    <source>
        <dbReference type="SAM" id="Phobius"/>
    </source>
</evidence>
<evidence type="ECO:0000256" key="7">
    <source>
        <dbReference type="PROSITE-ProRule" id="PRU10141"/>
    </source>
</evidence>
<evidence type="ECO:0000256" key="5">
    <source>
        <dbReference type="ARBA" id="ARBA00022777"/>
    </source>
</evidence>
<gene>
    <name evidence="11" type="ORF">GCM10009827_088420</name>
</gene>
<dbReference type="Gene3D" id="1.10.510.10">
    <property type="entry name" value="Transferase(Phosphotransferase) domain 1"/>
    <property type="match status" value="1"/>
</dbReference>
<keyword evidence="12" id="KW-1185">Reference proteome</keyword>
<keyword evidence="9" id="KW-1133">Transmembrane helix</keyword>
<dbReference type="Gene3D" id="3.30.200.20">
    <property type="entry name" value="Phosphorylase Kinase, domain 1"/>
    <property type="match status" value="1"/>
</dbReference>
<keyword evidence="9" id="KW-0472">Membrane</keyword>
<evidence type="ECO:0000256" key="2">
    <source>
        <dbReference type="ARBA" id="ARBA00022527"/>
    </source>
</evidence>
<feature type="region of interest" description="Disordered" evidence="8">
    <location>
        <begin position="31"/>
        <end position="50"/>
    </location>
</feature>
<feature type="binding site" evidence="7">
    <location>
        <position position="85"/>
    </location>
    <ligand>
        <name>ATP</name>
        <dbReference type="ChEBI" id="CHEBI:30616"/>
    </ligand>
</feature>
<dbReference type="PANTHER" id="PTHR43289">
    <property type="entry name" value="MITOGEN-ACTIVATED PROTEIN KINASE KINASE KINASE 20-RELATED"/>
    <property type="match status" value="1"/>
</dbReference>
<dbReference type="PROSITE" id="PS50011">
    <property type="entry name" value="PROTEIN_KINASE_DOM"/>
    <property type="match status" value="1"/>
</dbReference>
<dbReference type="PROSITE" id="PS00107">
    <property type="entry name" value="PROTEIN_KINASE_ATP"/>
    <property type="match status" value="1"/>
</dbReference>
<protein>
    <recommendedName>
        <fullName evidence="1">non-specific serine/threonine protein kinase</fullName>
        <ecNumber evidence="1">2.7.11.1</ecNumber>
    </recommendedName>
</protein>
<keyword evidence="9" id="KW-0812">Transmembrane</keyword>